<dbReference type="SMART" id="SM00419">
    <property type="entry name" value="HTH_CRP"/>
    <property type="match status" value="1"/>
</dbReference>
<dbReference type="Gene3D" id="2.60.120.10">
    <property type="entry name" value="Jelly Rolls"/>
    <property type="match status" value="1"/>
</dbReference>
<dbReference type="InterPro" id="IPR014710">
    <property type="entry name" value="RmlC-like_jellyroll"/>
</dbReference>
<dbReference type="InterPro" id="IPR000595">
    <property type="entry name" value="cNMP-bd_dom"/>
</dbReference>
<dbReference type="InterPro" id="IPR012318">
    <property type="entry name" value="HTH_CRP"/>
</dbReference>
<sequence>MLIFVLNYFVNLKLIMLENFIKNIKITEEELINELQKNATITQHQKGDFIIKNQQYIKVLKIVLQGKVRVYQENDSREILIYYLTAMETCTLSLSACFEDCKSTVNALVEEDCTLLNIPVRFVKDWNFKYKSWNNFTTKTFRDSYIHLINQYANLAFQPLKDRLFDYIVSKAKNNILKKSHQELARELGTRREVVSRLLKTLEKDKKIHLGQKLIEIVLK</sequence>
<comment type="caution">
    <text evidence="5">The sequence shown here is derived from an EMBL/GenBank/DDBJ whole genome shotgun (WGS) entry which is preliminary data.</text>
</comment>
<keyword evidence="6" id="KW-1185">Reference proteome</keyword>
<dbReference type="SUPFAM" id="SSF46785">
    <property type="entry name" value="Winged helix' DNA-binding domain"/>
    <property type="match status" value="1"/>
</dbReference>
<reference evidence="5 6" key="1">
    <citation type="submission" date="2024-05" db="EMBL/GenBank/DDBJ databases">
        <authorList>
            <person name="Duchaud E."/>
        </authorList>
    </citation>
    <scope>NUCLEOTIDE SEQUENCE [LARGE SCALE GENOMIC DNA]</scope>
    <source>
        <strain evidence="5">Ena-SAMPLE-TAB-13-05-2024-13:56:06:370-140305</strain>
    </source>
</reference>
<evidence type="ECO:0000256" key="2">
    <source>
        <dbReference type="ARBA" id="ARBA00023125"/>
    </source>
</evidence>
<dbReference type="Proteomes" id="UP001497602">
    <property type="component" value="Unassembled WGS sequence"/>
</dbReference>
<proteinExistence type="predicted"/>
<accession>A0ABM9PHH9</accession>
<dbReference type="SUPFAM" id="SSF51206">
    <property type="entry name" value="cAMP-binding domain-like"/>
    <property type="match status" value="1"/>
</dbReference>
<evidence type="ECO:0000256" key="1">
    <source>
        <dbReference type="ARBA" id="ARBA00023015"/>
    </source>
</evidence>
<gene>
    <name evidence="5" type="ORF">T190115A13A_120052</name>
</gene>
<keyword evidence="2" id="KW-0238">DNA-binding</keyword>
<dbReference type="Pfam" id="PF00027">
    <property type="entry name" value="cNMP_binding"/>
    <property type="match status" value="1"/>
</dbReference>
<dbReference type="EMBL" id="CAXJRC010000003">
    <property type="protein sequence ID" value="CAL2105057.1"/>
    <property type="molecule type" value="Genomic_DNA"/>
</dbReference>
<evidence type="ECO:0000256" key="3">
    <source>
        <dbReference type="ARBA" id="ARBA00023163"/>
    </source>
</evidence>
<dbReference type="Gene3D" id="1.10.10.10">
    <property type="entry name" value="Winged helix-like DNA-binding domain superfamily/Winged helix DNA-binding domain"/>
    <property type="match status" value="1"/>
</dbReference>
<name>A0ABM9PHH9_9FLAO</name>
<dbReference type="PANTHER" id="PTHR24567">
    <property type="entry name" value="CRP FAMILY TRANSCRIPTIONAL REGULATORY PROTEIN"/>
    <property type="match status" value="1"/>
</dbReference>
<evidence type="ECO:0000313" key="5">
    <source>
        <dbReference type="EMBL" id="CAL2105057.1"/>
    </source>
</evidence>
<keyword evidence="1" id="KW-0805">Transcription regulation</keyword>
<evidence type="ECO:0000313" key="6">
    <source>
        <dbReference type="Proteomes" id="UP001497602"/>
    </source>
</evidence>
<organism evidence="5 6">
    <name type="scientific">Tenacibaculum vairaonense</name>
    <dbReference type="NCBI Taxonomy" id="3137860"/>
    <lineage>
        <taxon>Bacteria</taxon>
        <taxon>Pseudomonadati</taxon>
        <taxon>Bacteroidota</taxon>
        <taxon>Flavobacteriia</taxon>
        <taxon>Flavobacteriales</taxon>
        <taxon>Flavobacteriaceae</taxon>
        <taxon>Tenacibaculum</taxon>
    </lineage>
</organism>
<feature type="domain" description="HTH crp-type" evidence="4">
    <location>
        <begin position="171"/>
        <end position="219"/>
    </location>
</feature>
<dbReference type="InterPro" id="IPR018490">
    <property type="entry name" value="cNMP-bd_dom_sf"/>
</dbReference>
<dbReference type="InterPro" id="IPR036390">
    <property type="entry name" value="WH_DNA-bd_sf"/>
</dbReference>
<keyword evidence="3" id="KW-0804">Transcription</keyword>
<dbReference type="Pfam" id="PF13545">
    <property type="entry name" value="HTH_Crp_2"/>
    <property type="match status" value="1"/>
</dbReference>
<evidence type="ECO:0000259" key="4">
    <source>
        <dbReference type="SMART" id="SM00419"/>
    </source>
</evidence>
<protein>
    <submittedName>
        <fullName evidence="5">Crp/Fnr family transcriptional regulator</fullName>
    </submittedName>
</protein>
<dbReference type="InterPro" id="IPR036388">
    <property type="entry name" value="WH-like_DNA-bd_sf"/>
</dbReference>
<dbReference type="PANTHER" id="PTHR24567:SF26">
    <property type="entry name" value="REGULATORY PROTEIN YEIL"/>
    <property type="match status" value="1"/>
</dbReference>
<dbReference type="InterPro" id="IPR050397">
    <property type="entry name" value="Env_Response_Regulators"/>
</dbReference>